<keyword evidence="7 10" id="KW-0067">ATP-binding</keyword>
<evidence type="ECO:0000256" key="5">
    <source>
        <dbReference type="ARBA" id="ARBA00022741"/>
    </source>
</evidence>
<evidence type="ECO:0000313" key="10">
    <source>
        <dbReference type="EMBL" id="MFC6041086.1"/>
    </source>
</evidence>
<protein>
    <recommendedName>
        <fullName evidence="2">histidine kinase</fullName>
        <ecNumber evidence="2">2.7.13.3</ecNumber>
    </recommendedName>
</protein>
<dbReference type="EC" id="2.7.13.3" evidence="2"/>
<evidence type="ECO:0000256" key="6">
    <source>
        <dbReference type="ARBA" id="ARBA00022777"/>
    </source>
</evidence>
<organism evidence="10 11">
    <name type="scientific">Paenisporosarcina macmurdoensis</name>
    <dbReference type="NCBI Taxonomy" id="212659"/>
    <lineage>
        <taxon>Bacteria</taxon>
        <taxon>Bacillati</taxon>
        <taxon>Bacillota</taxon>
        <taxon>Bacilli</taxon>
        <taxon>Bacillales</taxon>
        <taxon>Caryophanaceae</taxon>
        <taxon>Paenisporosarcina</taxon>
    </lineage>
</organism>
<dbReference type="PANTHER" id="PTHR43547">
    <property type="entry name" value="TWO-COMPONENT HISTIDINE KINASE"/>
    <property type="match status" value="1"/>
</dbReference>
<evidence type="ECO:0000256" key="8">
    <source>
        <dbReference type="ARBA" id="ARBA00023012"/>
    </source>
</evidence>
<keyword evidence="4" id="KW-0808">Transferase</keyword>
<dbReference type="SUPFAM" id="SSF55874">
    <property type="entry name" value="ATPase domain of HSP90 chaperone/DNA topoisomerase II/histidine kinase"/>
    <property type="match status" value="1"/>
</dbReference>
<dbReference type="InterPro" id="IPR003594">
    <property type="entry name" value="HATPase_dom"/>
</dbReference>
<dbReference type="PRINTS" id="PR00344">
    <property type="entry name" value="BCTRLSENSOR"/>
</dbReference>
<dbReference type="PANTHER" id="PTHR43547:SF2">
    <property type="entry name" value="HYBRID SIGNAL TRANSDUCTION HISTIDINE KINASE C"/>
    <property type="match status" value="1"/>
</dbReference>
<dbReference type="InterPro" id="IPR036890">
    <property type="entry name" value="HATPase_C_sf"/>
</dbReference>
<dbReference type="Pfam" id="PF02518">
    <property type="entry name" value="HATPase_c"/>
    <property type="match status" value="1"/>
</dbReference>
<dbReference type="EMBL" id="JBHSRI010000025">
    <property type="protein sequence ID" value="MFC6041086.1"/>
    <property type="molecule type" value="Genomic_DNA"/>
</dbReference>
<dbReference type="InterPro" id="IPR004358">
    <property type="entry name" value="Sig_transdc_His_kin-like_C"/>
</dbReference>
<comment type="caution">
    <text evidence="10">The sequence shown here is derived from an EMBL/GenBank/DDBJ whole genome shotgun (WGS) entry which is preliminary data.</text>
</comment>
<accession>A0ABW1LAV1</accession>
<dbReference type="CDD" id="cd00075">
    <property type="entry name" value="HATPase"/>
    <property type="match status" value="1"/>
</dbReference>
<evidence type="ECO:0000256" key="1">
    <source>
        <dbReference type="ARBA" id="ARBA00000085"/>
    </source>
</evidence>
<feature type="domain" description="Histidine kinase" evidence="9">
    <location>
        <begin position="1"/>
        <end position="80"/>
    </location>
</feature>
<comment type="catalytic activity">
    <reaction evidence="1">
        <text>ATP + protein L-histidine = ADP + protein N-phospho-L-histidine.</text>
        <dbReference type="EC" id="2.7.13.3"/>
    </reaction>
</comment>
<gene>
    <name evidence="10" type="ORF">ACFPYN_16790</name>
</gene>
<dbReference type="RefSeq" id="WP_377735736.1">
    <property type="nucleotide sequence ID" value="NZ_JBHSRI010000025.1"/>
</dbReference>
<evidence type="ECO:0000256" key="3">
    <source>
        <dbReference type="ARBA" id="ARBA00022553"/>
    </source>
</evidence>
<evidence type="ECO:0000313" key="11">
    <source>
        <dbReference type="Proteomes" id="UP001596170"/>
    </source>
</evidence>
<reference evidence="11" key="1">
    <citation type="journal article" date="2019" name="Int. J. Syst. Evol. Microbiol.">
        <title>The Global Catalogue of Microorganisms (GCM) 10K type strain sequencing project: providing services to taxonomists for standard genome sequencing and annotation.</title>
        <authorList>
            <consortium name="The Broad Institute Genomics Platform"/>
            <consortium name="The Broad Institute Genome Sequencing Center for Infectious Disease"/>
            <person name="Wu L."/>
            <person name="Ma J."/>
        </authorList>
    </citation>
    <scope>NUCLEOTIDE SEQUENCE [LARGE SCALE GENOMIC DNA]</scope>
    <source>
        <strain evidence="11">CCUG 54527</strain>
    </source>
</reference>
<evidence type="ECO:0000256" key="7">
    <source>
        <dbReference type="ARBA" id="ARBA00022840"/>
    </source>
</evidence>
<dbReference type="InterPro" id="IPR005467">
    <property type="entry name" value="His_kinase_dom"/>
</dbReference>
<dbReference type="Gene3D" id="3.30.565.10">
    <property type="entry name" value="Histidine kinase-like ATPase, C-terminal domain"/>
    <property type="match status" value="1"/>
</dbReference>
<keyword evidence="8" id="KW-0902">Two-component regulatory system</keyword>
<proteinExistence type="predicted"/>
<name>A0ABW1LAV1_9BACL</name>
<dbReference type="GO" id="GO:0005524">
    <property type="term" value="F:ATP binding"/>
    <property type="evidence" value="ECO:0007669"/>
    <property type="project" value="UniProtKB-KW"/>
</dbReference>
<keyword evidence="11" id="KW-1185">Reference proteome</keyword>
<dbReference type="Proteomes" id="UP001596170">
    <property type="component" value="Unassembled WGS sequence"/>
</dbReference>
<keyword evidence="3" id="KW-0597">Phosphoprotein</keyword>
<keyword evidence="5" id="KW-0547">Nucleotide-binding</keyword>
<dbReference type="PROSITE" id="PS50109">
    <property type="entry name" value="HIS_KIN"/>
    <property type="match status" value="1"/>
</dbReference>
<evidence type="ECO:0000259" key="9">
    <source>
        <dbReference type="PROSITE" id="PS50109"/>
    </source>
</evidence>
<evidence type="ECO:0000256" key="4">
    <source>
        <dbReference type="ARBA" id="ARBA00022679"/>
    </source>
</evidence>
<sequence>MLFKMALTQCLQTELCITIRPDGDWIALNGIDYGVGIPEDHFQKLGEPFYSNNDKGFGLGLMLTYKIIERQHGKISIPSKVKLDWAHR</sequence>
<keyword evidence="6" id="KW-0418">Kinase</keyword>
<evidence type="ECO:0000256" key="2">
    <source>
        <dbReference type="ARBA" id="ARBA00012438"/>
    </source>
</evidence>